<feature type="transmembrane region" description="Helical" evidence="1">
    <location>
        <begin position="127"/>
        <end position="144"/>
    </location>
</feature>
<feature type="transmembrane region" description="Helical" evidence="1">
    <location>
        <begin position="44"/>
        <end position="66"/>
    </location>
</feature>
<organism evidence="2">
    <name type="scientific">Borely moumouvirus</name>
    <dbReference type="NCBI Taxonomy" id="2712067"/>
    <lineage>
        <taxon>Viruses</taxon>
        <taxon>Varidnaviria</taxon>
        <taxon>Bamfordvirae</taxon>
        <taxon>Nucleocytoviricota</taxon>
        <taxon>Megaviricetes</taxon>
        <taxon>Imitervirales</taxon>
        <taxon>Mimiviridae</taxon>
        <taxon>Megamimivirinae</taxon>
        <taxon>Moumouvirus</taxon>
    </lineage>
</organism>
<feature type="transmembrane region" description="Helical" evidence="1">
    <location>
        <begin position="12"/>
        <end position="32"/>
    </location>
</feature>
<keyword evidence="1" id="KW-0472">Membrane</keyword>
<keyword evidence="1" id="KW-1133">Transmembrane helix</keyword>
<feature type="transmembrane region" description="Helical" evidence="1">
    <location>
        <begin position="184"/>
        <end position="204"/>
    </location>
</feature>
<name>A0A6G6AB46_9VIRU</name>
<protein>
    <submittedName>
        <fullName evidence="2">Uncharacterized protein</fullName>
    </submittedName>
</protein>
<accession>A0A6G6AB46</accession>
<feature type="transmembrane region" description="Helical" evidence="1">
    <location>
        <begin position="78"/>
        <end position="107"/>
    </location>
</feature>
<proteinExistence type="predicted"/>
<keyword evidence="1" id="KW-0812">Transmembrane</keyword>
<dbReference type="EMBL" id="MN175499">
    <property type="protein sequence ID" value="QID05777.1"/>
    <property type="molecule type" value="Genomic_DNA"/>
</dbReference>
<evidence type="ECO:0000256" key="1">
    <source>
        <dbReference type="SAM" id="Phobius"/>
    </source>
</evidence>
<sequence length="209" mass="25012">MDTYKTAKKFIFDAIIEIIIFGICILFFQHVYSERDEFLDFVHALFIKPFKIIMVILCFSSIFLNYKRGIDDINYIQGFVLGFIMFIRDESIILTIFATCFVVYYLVPNGNYLDPLMLWVNRMMNRGFIFTILTMIIYVIIFNNKYAHYHSKIPPFVDIIFADIYANLMRLISLYSAIRCCKYICIFGINFYIWFIINGIRYIIFREKN</sequence>
<reference evidence="2" key="1">
    <citation type="submission" date="2019-07" db="EMBL/GenBank/DDBJ databases">
        <title>The discovery of a new lineage B mimivirus raises questions about particles surface fibrils.</title>
        <authorList>
            <person name="Silva L.K.S."/>
            <person name="Rodrigues R.A.L."/>
            <person name="Andrade A.C.S.P."/>
            <person name="Hikida H."/>
            <person name="Andreani J."/>
            <person name="Levasseur A."/>
            <person name="La Scola B."/>
            <person name="Abrahao J.S."/>
        </authorList>
    </citation>
    <scope>NUCLEOTIDE SEQUENCE</scope>
    <source>
        <strain evidence="2">B60</strain>
    </source>
</reference>
<evidence type="ECO:0000313" key="2">
    <source>
        <dbReference type="EMBL" id="QID05777.1"/>
    </source>
</evidence>